<dbReference type="EMBL" id="BROD01000001">
    <property type="protein sequence ID" value="GKX65281.1"/>
    <property type="molecule type" value="Genomic_DNA"/>
</dbReference>
<name>A0ACB5R8J9_9CLOT</name>
<sequence>MNKKKGVIIVGAILGILILFAAFIIIQGNVTKGEKQCNSAVEENKELQDKLNKELDNICSENKINGTSYRIETVDGTFKWSHASGKMKVDTQYALASITKMYTTAVMLKLSDEGRVNLDDTIDKYLSNDIVDKLHVYNGVDYSHKITVNQLMSHTSGLPDYFTEDVGDKASIEEYSTKVNDIYYDFNEILNRTKKLTPHFAPGTEGKAYYSDGNFQLLGKIIEGVTSLSLSEAYKKYIFEPLGLKKTYLFEKDMKWNIQLIEFNRGLVGRPLVNASERSTGGMVSNTGDNMMFLKAFFNGKLFAKEHLSKMQNFNNIQFTPMKYGTGLMECNWKYELIGHLGSLGTVAFYCPDENLYIVGTTNNCNTKQTIDTAYKLIDCYKANK</sequence>
<keyword evidence="2" id="KW-1185">Reference proteome</keyword>
<organism evidence="1 2">
    <name type="scientific">Inconstantimicrobium mannanitabidum</name>
    <dbReference type="NCBI Taxonomy" id="1604901"/>
    <lineage>
        <taxon>Bacteria</taxon>
        <taxon>Bacillati</taxon>
        <taxon>Bacillota</taxon>
        <taxon>Clostridia</taxon>
        <taxon>Eubacteriales</taxon>
        <taxon>Clostridiaceae</taxon>
        <taxon>Inconstantimicrobium</taxon>
    </lineage>
</organism>
<accession>A0ACB5R8J9</accession>
<gene>
    <name evidence="1" type="ORF">rsdtw13_05390</name>
</gene>
<comment type="caution">
    <text evidence="1">The sequence shown here is derived from an EMBL/GenBank/DDBJ whole genome shotgun (WGS) entry which is preliminary data.</text>
</comment>
<proteinExistence type="predicted"/>
<dbReference type="Proteomes" id="UP001058074">
    <property type="component" value="Unassembled WGS sequence"/>
</dbReference>
<reference evidence="1" key="1">
    <citation type="journal article" date="2025" name="Int. J. Syst. Evol. Microbiol.">
        <title>Inconstantimicrobium mannanitabidum sp. nov., a novel member of the family Clostridiaceae isolated from anoxic soil under the treatment of reductive soil disinfestation.</title>
        <authorList>
            <person name="Ueki A."/>
            <person name="Tonouchi A."/>
            <person name="Honma S."/>
            <person name="Kaku N."/>
            <person name="Ueki K."/>
        </authorList>
    </citation>
    <scope>NUCLEOTIDE SEQUENCE</scope>
    <source>
        <strain evidence="1">TW13</strain>
    </source>
</reference>
<evidence type="ECO:0000313" key="1">
    <source>
        <dbReference type="EMBL" id="GKX65281.1"/>
    </source>
</evidence>
<protein>
    <submittedName>
        <fullName evidence="1">Uncharacterized protein</fullName>
    </submittedName>
</protein>
<evidence type="ECO:0000313" key="2">
    <source>
        <dbReference type="Proteomes" id="UP001058074"/>
    </source>
</evidence>